<evidence type="ECO:0000256" key="1">
    <source>
        <dbReference type="ARBA" id="ARBA00004651"/>
    </source>
</evidence>
<accession>A0ABS7L1T0</accession>
<feature type="transmembrane region" description="Helical" evidence="7">
    <location>
        <begin position="66"/>
        <end position="87"/>
    </location>
</feature>
<sequence length="420" mass="45755">MKIVGGTIFVQAILMTFTAILRSYSLTRICRIITAGTAILLAQHLGAKSDEEDIVRLCGVSIGVNLIIGIIISIAVVILSGSLFTLLKASPELIPIGNSYMKIVGGTIFVQAILMTFTAILRSYSLTRICMNVTLIMNIVNVVCNYGLIFGEFGLPELGASGAAIGTVISKIVALFILGGKVYSVIMHKFKIYLFRPFPMEHLVNILNIGIPSAAEQISYSLSQLVITSFINMISIDSMSAKSYLTTIVSFTFIFSVALGQGGSILIGQFIGNRENNKAYNLCVYCIKRAIVVSIMISCGIVLFRHPMMELITNNQDIISIVSSVLIIEILLEPGRAINIVGINALRATGDVKFPVYIGVFSMWFFGVGCAYILGIQLGFGLVGIWIGFALDEWFRAILVLIRWKSRAWEGKSFALSALE</sequence>
<keyword evidence="9" id="KW-1185">Reference proteome</keyword>
<proteinExistence type="predicted"/>
<dbReference type="NCBIfam" id="TIGR00797">
    <property type="entry name" value="matE"/>
    <property type="match status" value="1"/>
</dbReference>
<dbReference type="InterPro" id="IPR002528">
    <property type="entry name" value="MATE_fam"/>
</dbReference>
<evidence type="ECO:0000256" key="2">
    <source>
        <dbReference type="ARBA" id="ARBA00022448"/>
    </source>
</evidence>
<feature type="transmembrane region" description="Helical" evidence="7">
    <location>
        <begin position="133"/>
        <end position="151"/>
    </location>
</feature>
<keyword evidence="3" id="KW-1003">Cell membrane</keyword>
<keyword evidence="5 7" id="KW-1133">Transmembrane helix</keyword>
<dbReference type="Proteomes" id="UP001299068">
    <property type="component" value="Unassembled WGS sequence"/>
</dbReference>
<dbReference type="Pfam" id="PF01554">
    <property type="entry name" value="MatE"/>
    <property type="match status" value="2"/>
</dbReference>
<evidence type="ECO:0000313" key="9">
    <source>
        <dbReference type="Proteomes" id="UP001299068"/>
    </source>
</evidence>
<dbReference type="InterPro" id="IPR048279">
    <property type="entry name" value="MdtK-like"/>
</dbReference>
<feature type="transmembrane region" description="Helical" evidence="7">
    <location>
        <begin position="99"/>
        <end position="121"/>
    </location>
</feature>
<gene>
    <name evidence="8" type="ORF">K5V21_16290</name>
</gene>
<keyword evidence="2" id="KW-0813">Transport</keyword>
<feature type="transmembrane region" description="Helical" evidence="7">
    <location>
        <begin position="243"/>
        <end position="267"/>
    </location>
</feature>
<reference evidence="8 9" key="1">
    <citation type="journal article" date="2021" name="Cell Host Microbe">
        <title>in vivo commensal control of Clostridioides difficile virulence.</title>
        <authorList>
            <person name="Girinathan B.P."/>
            <person name="Dibenedetto N."/>
            <person name="Worley J.N."/>
            <person name="Peltier J."/>
            <person name="Arrieta-Ortiz M.L."/>
            <person name="Rupa Christinal Immanuel S."/>
            <person name="Lavin R."/>
            <person name="Delaney M.L."/>
            <person name="Cummins C."/>
            <person name="Hoffmann M."/>
            <person name="Luo Y."/>
            <person name="Gonzalez-Escalona N."/>
            <person name="Allard M."/>
            <person name="Onderdonk A.B."/>
            <person name="Gerber G.K."/>
            <person name="Sonenshein A.L."/>
            <person name="Baliga N."/>
            <person name="Dupuy B."/>
            <person name="Bry L."/>
        </authorList>
    </citation>
    <scope>NUCLEOTIDE SEQUENCE [LARGE SCALE GENOMIC DNA]</scope>
    <source>
        <strain evidence="8 9">DSM 599</strain>
    </source>
</reference>
<protein>
    <submittedName>
        <fullName evidence="8">MATE family efflux transporter</fullName>
    </submittedName>
</protein>
<evidence type="ECO:0000256" key="6">
    <source>
        <dbReference type="ARBA" id="ARBA00023136"/>
    </source>
</evidence>
<keyword evidence="6 7" id="KW-0472">Membrane</keyword>
<evidence type="ECO:0000256" key="7">
    <source>
        <dbReference type="SAM" id="Phobius"/>
    </source>
</evidence>
<dbReference type="CDD" id="cd13134">
    <property type="entry name" value="MATE_like_8"/>
    <property type="match status" value="1"/>
</dbReference>
<keyword evidence="4 7" id="KW-0812">Transmembrane</keyword>
<feature type="transmembrane region" description="Helical" evidence="7">
    <location>
        <begin position="279"/>
        <end position="304"/>
    </location>
</feature>
<evidence type="ECO:0000256" key="3">
    <source>
        <dbReference type="ARBA" id="ARBA00022475"/>
    </source>
</evidence>
<dbReference type="InterPro" id="IPR047135">
    <property type="entry name" value="YsiQ"/>
</dbReference>
<dbReference type="PANTHER" id="PTHR42925">
    <property type="entry name" value="MULTIDRUG AND TOXIN EFFLUX PROTEIN MATE FAMILY"/>
    <property type="match status" value="1"/>
</dbReference>
<feature type="transmembrane region" description="Helical" evidence="7">
    <location>
        <begin position="163"/>
        <end position="186"/>
    </location>
</feature>
<evidence type="ECO:0000313" key="8">
    <source>
        <dbReference type="EMBL" id="MBY0757005.1"/>
    </source>
</evidence>
<dbReference type="PANTHER" id="PTHR42925:SF1">
    <property type="entry name" value="VIRULENCE FACTOR MVIN"/>
    <property type="match status" value="1"/>
</dbReference>
<dbReference type="PIRSF" id="PIRSF006603">
    <property type="entry name" value="DinF"/>
    <property type="match status" value="1"/>
</dbReference>
<comment type="subcellular location">
    <subcellularLocation>
        <location evidence="1">Cell membrane</location>
        <topology evidence="1">Multi-pass membrane protein</topology>
    </subcellularLocation>
</comment>
<dbReference type="EMBL" id="JAIKTU010000015">
    <property type="protein sequence ID" value="MBY0757005.1"/>
    <property type="molecule type" value="Genomic_DNA"/>
</dbReference>
<feature type="transmembrane region" description="Helical" evidence="7">
    <location>
        <begin position="6"/>
        <end position="24"/>
    </location>
</feature>
<evidence type="ECO:0000256" key="5">
    <source>
        <dbReference type="ARBA" id="ARBA00022989"/>
    </source>
</evidence>
<feature type="transmembrane region" description="Helical" evidence="7">
    <location>
        <begin position="380"/>
        <end position="402"/>
    </location>
</feature>
<organism evidence="8 9">
    <name type="scientific">Clostridium sardiniense</name>
    <name type="common">Clostridium absonum</name>
    <dbReference type="NCBI Taxonomy" id="29369"/>
    <lineage>
        <taxon>Bacteria</taxon>
        <taxon>Bacillati</taxon>
        <taxon>Bacillota</taxon>
        <taxon>Clostridia</taxon>
        <taxon>Eubacteriales</taxon>
        <taxon>Clostridiaceae</taxon>
        <taxon>Clostridium</taxon>
    </lineage>
</organism>
<evidence type="ECO:0000256" key="4">
    <source>
        <dbReference type="ARBA" id="ARBA00022692"/>
    </source>
</evidence>
<comment type="caution">
    <text evidence="8">The sequence shown here is derived from an EMBL/GenBank/DDBJ whole genome shotgun (WGS) entry which is preliminary data.</text>
</comment>
<feature type="transmembrane region" description="Helical" evidence="7">
    <location>
        <begin position="354"/>
        <end position="374"/>
    </location>
</feature>
<name>A0ABS7L1T0_CLOSR</name>